<evidence type="ECO:0000313" key="2">
    <source>
        <dbReference type="EMBL" id="HIW99312.1"/>
    </source>
</evidence>
<reference evidence="2" key="2">
    <citation type="submission" date="2021-04" db="EMBL/GenBank/DDBJ databases">
        <authorList>
            <person name="Gilroy R."/>
        </authorList>
    </citation>
    <scope>NUCLEOTIDE SEQUENCE</scope>
    <source>
        <strain evidence="2">ChiHejej3B27-3195</strain>
    </source>
</reference>
<dbReference type="Proteomes" id="UP000824151">
    <property type="component" value="Unassembled WGS sequence"/>
</dbReference>
<evidence type="ECO:0000256" key="1">
    <source>
        <dbReference type="SAM" id="MobiDB-lite"/>
    </source>
</evidence>
<dbReference type="AlphaFoldDB" id="A0A9D1S1H5"/>
<feature type="compositionally biased region" description="Basic and acidic residues" evidence="1">
    <location>
        <begin position="116"/>
        <end position="131"/>
    </location>
</feature>
<feature type="compositionally biased region" description="Basic and acidic residues" evidence="1">
    <location>
        <begin position="279"/>
        <end position="288"/>
    </location>
</feature>
<feature type="compositionally biased region" description="Basic and acidic residues" evidence="1">
    <location>
        <begin position="251"/>
        <end position="268"/>
    </location>
</feature>
<dbReference type="Gene3D" id="3.90.550.10">
    <property type="entry name" value="Spore Coat Polysaccharide Biosynthesis Protein SpsA, Chain A"/>
    <property type="match status" value="1"/>
</dbReference>
<accession>A0A9D1S1H5</accession>
<dbReference type="PANTHER" id="PTHR36529:SF1">
    <property type="entry name" value="GLYCOSYLTRANSFERASE"/>
    <property type="match status" value="1"/>
</dbReference>
<protein>
    <submittedName>
        <fullName evidence="2">DUF2064 domain-containing protein</fullName>
    </submittedName>
</protein>
<gene>
    <name evidence="2" type="ORF">H9871_04130</name>
</gene>
<dbReference type="EMBL" id="DXGD01000147">
    <property type="protein sequence ID" value="HIW99312.1"/>
    <property type="molecule type" value="Genomic_DNA"/>
</dbReference>
<dbReference type="InterPro" id="IPR018641">
    <property type="entry name" value="Trfase_1_rSAM/seldom-assoc"/>
</dbReference>
<comment type="caution">
    <text evidence="2">The sequence shown here is derived from an EMBL/GenBank/DDBJ whole genome shotgun (WGS) entry which is preliminary data.</text>
</comment>
<dbReference type="SUPFAM" id="SSF53448">
    <property type="entry name" value="Nucleotide-diphospho-sugar transferases"/>
    <property type="match status" value="1"/>
</dbReference>
<dbReference type="PANTHER" id="PTHR36529">
    <property type="entry name" value="SLL1095 PROTEIN"/>
    <property type="match status" value="1"/>
</dbReference>
<dbReference type="Pfam" id="PF09837">
    <property type="entry name" value="DUF2064"/>
    <property type="match status" value="1"/>
</dbReference>
<reference evidence="2" key="1">
    <citation type="journal article" date="2021" name="PeerJ">
        <title>Extensive microbial diversity within the chicken gut microbiome revealed by metagenomics and culture.</title>
        <authorList>
            <person name="Gilroy R."/>
            <person name="Ravi A."/>
            <person name="Getino M."/>
            <person name="Pursley I."/>
            <person name="Horton D.L."/>
            <person name="Alikhan N.F."/>
            <person name="Baker D."/>
            <person name="Gharbi K."/>
            <person name="Hall N."/>
            <person name="Watson M."/>
            <person name="Adriaenssens E.M."/>
            <person name="Foster-Nyarko E."/>
            <person name="Jarju S."/>
            <person name="Secka A."/>
            <person name="Antonio M."/>
            <person name="Oren A."/>
            <person name="Chaudhuri R.R."/>
            <person name="La Ragione R."/>
            <person name="Hildebrand F."/>
            <person name="Pallen M.J."/>
        </authorList>
    </citation>
    <scope>NUCLEOTIDE SEQUENCE</scope>
    <source>
        <strain evidence="2">ChiHejej3B27-3195</strain>
    </source>
</reference>
<feature type="region of interest" description="Disordered" evidence="1">
    <location>
        <begin position="251"/>
        <end position="288"/>
    </location>
</feature>
<organism evidence="2 3">
    <name type="scientific">Candidatus Nesterenkonia stercoripullorum</name>
    <dbReference type="NCBI Taxonomy" id="2838701"/>
    <lineage>
        <taxon>Bacteria</taxon>
        <taxon>Bacillati</taxon>
        <taxon>Actinomycetota</taxon>
        <taxon>Actinomycetes</taxon>
        <taxon>Micrococcales</taxon>
        <taxon>Micrococcaceae</taxon>
        <taxon>Nesterenkonia</taxon>
    </lineage>
</organism>
<sequence>MSAQFAHSPTQPPTLLVVAKAPVSGLAKSRLGATIGHELAARIAAAALLDTLQTAQELGWPVVVAMTGELNEAERGEELAVELAKHTVVDQRGEDFATRLVAAHHDAARHGGVRSVDSRRDPRRDSGRDDGLTQDAAGGVVQIGMDTPQVTVEQLRAAGAALADHDAALGPAEDGGWWVLAVREPHWSTCLKQVPMSTPDTGAHTHAALTAAGADVGQVAVVADVDTWADAKAVAALIPESRFAAEVTRVSSRDHFRDPTQEGLRNRPGDGAANSGDLHAVDHMRTGS</sequence>
<feature type="region of interest" description="Disordered" evidence="1">
    <location>
        <begin position="107"/>
        <end position="138"/>
    </location>
</feature>
<proteinExistence type="predicted"/>
<name>A0A9D1S1H5_9MICC</name>
<evidence type="ECO:0000313" key="3">
    <source>
        <dbReference type="Proteomes" id="UP000824151"/>
    </source>
</evidence>
<dbReference type="InterPro" id="IPR029044">
    <property type="entry name" value="Nucleotide-diphossugar_trans"/>
</dbReference>